<dbReference type="Pfam" id="PF10429">
    <property type="entry name" value="Mtr2"/>
    <property type="match status" value="1"/>
</dbReference>
<evidence type="ECO:0000256" key="1">
    <source>
        <dbReference type="SAM" id="MobiDB-lite"/>
    </source>
</evidence>
<gene>
    <name evidence="2" type="ORF">DAKH74_003910</name>
</gene>
<keyword evidence="3" id="KW-1185">Reference proteome</keyword>
<name>A0AAV5RQR9_MAUHU</name>
<dbReference type="InterPro" id="IPR019488">
    <property type="entry name" value="Nucl_pore_RNA_shuttling_Mtr2"/>
</dbReference>
<dbReference type="AlphaFoldDB" id="A0AAV5RQR9"/>
<dbReference type="Proteomes" id="UP001377567">
    <property type="component" value="Unassembled WGS sequence"/>
</dbReference>
<accession>A0AAV5RQR9</accession>
<feature type="compositionally biased region" description="Low complexity" evidence="1">
    <location>
        <begin position="132"/>
        <end position="153"/>
    </location>
</feature>
<protein>
    <submittedName>
        <fullName evidence="2">Mtr2 protein</fullName>
    </submittedName>
</protein>
<sequence length="198" mass="21745">MNYSGANTRQQPHITETFVQKVLAHLDDADETKLNNFLQLFSGSNPNAVVGAPAPAPPARIVFNGQRSTDAMAFLTLWNQQVVQTQHTLTALDYHVIPGSGTVVCNATAKVRFDESGRDKRGQDASVATPPGSAGSNGNNRSRGNNNNARQRQSWGPYFGISMQLVLDERVYRNDMHGVIHSLTYTMVYKPEDSLIDL</sequence>
<reference evidence="2 3" key="1">
    <citation type="journal article" date="2023" name="Elife">
        <title>Identification of key yeast species and microbe-microbe interactions impacting larval growth of Drosophila in the wild.</title>
        <authorList>
            <person name="Mure A."/>
            <person name="Sugiura Y."/>
            <person name="Maeda R."/>
            <person name="Honda K."/>
            <person name="Sakurai N."/>
            <person name="Takahashi Y."/>
            <person name="Watada M."/>
            <person name="Katoh T."/>
            <person name="Gotoh A."/>
            <person name="Gotoh Y."/>
            <person name="Taniguchi I."/>
            <person name="Nakamura K."/>
            <person name="Hayashi T."/>
            <person name="Katayama T."/>
            <person name="Uemura T."/>
            <person name="Hattori Y."/>
        </authorList>
    </citation>
    <scope>NUCLEOTIDE SEQUENCE [LARGE SCALE GENOMIC DNA]</scope>
    <source>
        <strain evidence="2 3">KH-74</strain>
    </source>
</reference>
<proteinExistence type="predicted"/>
<dbReference type="InterPro" id="IPR032710">
    <property type="entry name" value="NTF2-like_dom_sf"/>
</dbReference>
<dbReference type="Gene3D" id="3.10.450.50">
    <property type="match status" value="1"/>
</dbReference>
<evidence type="ECO:0000313" key="3">
    <source>
        <dbReference type="Proteomes" id="UP001377567"/>
    </source>
</evidence>
<organism evidence="2 3">
    <name type="scientific">Maudiozyma humilis</name>
    <name type="common">Sour dough yeast</name>
    <name type="synonym">Kazachstania humilis</name>
    <dbReference type="NCBI Taxonomy" id="51915"/>
    <lineage>
        <taxon>Eukaryota</taxon>
        <taxon>Fungi</taxon>
        <taxon>Dikarya</taxon>
        <taxon>Ascomycota</taxon>
        <taxon>Saccharomycotina</taxon>
        <taxon>Saccharomycetes</taxon>
        <taxon>Saccharomycetales</taxon>
        <taxon>Saccharomycetaceae</taxon>
        <taxon>Maudiozyma</taxon>
    </lineage>
</organism>
<dbReference type="SUPFAM" id="SSF54427">
    <property type="entry name" value="NTF2-like"/>
    <property type="match status" value="1"/>
</dbReference>
<feature type="region of interest" description="Disordered" evidence="1">
    <location>
        <begin position="115"/>
        <end position="153"/>
    </location>
</feature>
<evidence type="ECO:0000313" key="2">
    <source>
        <dbReference type="EMBL" id="GMM53775.1"/>
    </source>
</evidence>
<comment type="caution">
    <text evidence="2">The sequence shown here is derived from an EMBL/GenBank/DDBJ whole genome shotgun (WGS) entry which is preliminary data.</text>
</comment>
<dbReference type="EMBL" id="BTGD01000001">
    <property type="protein sequence ID" value="GMM53775.1"/>
    <property type="molecule type" value="Genomic_DNA"/>
</dbReference>